<protein>
    <submittedName>
        <fullName evidence="2">Uncharacterized protein</fullName>
    </submittedName>
</protein>
<keyword evidence="3" id="KW-1185">Reference proteome</keyword>
<name>A0AAD2D6M3_EUPCR</name>
<dbReference type="EMBL" id="CAMPGE010024781">
    <property type="protein sequence ID" value="CAI2382597.1"/>
    <property type="molecule type" value="Genomic_DNA"/>
</dbReference>
<evidence type="ECO:0000313" key="2">
    <source>
        <dbReference type="EMBL" id="CAI2382597.1"/>
    </source>
</evidence>
<reference evidence="2" key="1">
    <citation type="submission" date="2023-07" db="EMBL/GenBank/DDBJ databases">
        <authorList>
            <consortium name="AG Swart"/>
            <person name="Singh M."/>
            <person name="Singh A."/>
            <person name="Seah K."/>
            <person name="Emmerich C."/>
        </authorList>
    </citation>
    <scope>NUCLEOTIDE SEQUENCE</scope>
    <source>
        <strain evidence="2">DP1</strain>
    </source>
</reference>
<gene>
    <name evidence="2" type="ORF">ECRASSUSDP1_LOCUS24075</name>
</gene>
<dbReference type="Proteomes" id="UP001295684">
    <property type="component" value="Unassembled WGS sequence"/>
</dbReference>
<feature type="compositionally biased region" description="Basic residues" evidence="1">
    <location>
        <begin position="91"/>
        <end position="103"/>
    </location>
</feature>
<feature type="region of interest" description="Disordered" evidence="1">
    <location>
        <begin position="91"/>
        <end position="122"/>
    </location>
</feature>
<accession>A0AAD2D6M3</accession>
<sequence length="195" mass="22695">MGNCLEKLLKRKPKRGESTPNVQEVFQNPEPFINEEHIYVGGQIVSCDEEGDFASKDCSKDALFEDLEKHVKIEDIKVSIDGNMNKNAIRRKSKRQHTVKHPKRNESMMHNIEMENSSERSNRPKRVFKTLNKRKNSGQIKIADNYYTKDQEVLYALKKKLDTTPKVDKPQITEWKIMKQIGQGSFGKVYYVFDS</sequence>
<proteinExistence type="predicted"/>
<evidence type="ECO:0000313" key="3">
    <source>
        <dbReference type="Proteomes" id="UP001295684"/>
    </source>
</evidence>
<evidence type="ECO:0000256" key="1">
    <source>
        <dbReference type="SAM" id="MobiDB-lite"/>
    </source>
</evidence>
<comment type="caution">
    <text evidence="2">The sequence shown here is derived from an EMBL/GenBank/DDBJ whole genome shotgun (WGS) entry which is preliminary data.</text>
</comment>
<organism evidence="2 3">
    <name type="scientific">Euplotes crassus</name>
    <dbReference type="NCBI Taxonomy" id="5936"/>
    <lineage>
        <taxon>Eukaryota</taxon>
        <taxon>Sar</taxon>
        <taxon>Alveolata</taxon>
        <taxon>Ciliophora</taxon>
        <taxon>Intramacronucleata</taxon>
        <taxon>Spirotrichea</taxon>
        <taxon>Hypotrichia</taxon>
        <taxon>Euplotida</taxon>
        <taxon>Euplotidae</taxon>
        <taxon>Moneuplotes</taxon>
    </lineage>
</organism>
<dbReference type="AlphaFoldDB" id="A0AAD2D6M3"/>